<comment type="caution">
    <text evidence="2">The sequence shown here is derived from an EMBL/GenBank/DDBJ whole genome shotgun (WGS) entry which is preliminary data.</text>
</comment>
<dbReference type="Pfam" id="PF20397">
    <property type="entry name" value="DUF6690"/>
    <property type="match status" value="1"/>
</dbReference>
<evidence type="ECO:0000259" key="1">
    <source>
        <dbReference type="Pfam" id="PF20397"/>
    </source>
</evidence>
<reference evidence="2" key="1">
    <citation type="submission" date="2015-05" db="EMBL/GenBank/DDBJ databases">
        <title>Permanent draft genome of Rhodopirellula islandicus K833.</title>
        <authorList>
            <person name="Kizina J."/>
            <person name="Richter M."/>
            <person name="Glockner F.O."/>
            <person name="Harder J."/>
        </authorList>
    </citation>
    <scope>NUCLEOTIDE SEQUENCE [LARGE SCALE GENOMIC DNA]</scope>
    <source>
        <strain evidence="2">K833</strain>
    </source>
</reference>
<evidence type="ECO:0000313" key="3">
    <source>
        <dbReference type="Proteomes" id="UP000036367"/>
    </source>
</evidence>
<dbReference type="InterPro" id="IPR046512">
    <property type="entry name" value="DUF6690"/>
</dbReference>
<keyword evidence="3" id="KW-1185">Reference proteome</keyword>
<dbReference type="Proteomes" id="UP000036367">
    <property type="component" value="Unassembled WGS sequence"/>
</dbReference>
<proteinExistence type="predicted"/>
<dbReference type="PATRIC" id="fig|595434.4.peg.3694"/>
<dbReference type="AlphaFoldDB" id="A0A0J1BCM0"/>
<accession>A0A0J1BCM0</accession>
<dbReference type="EMBL" id="LECT01000029">
    <property type="protein sequence ID" value="KLU04308.1"/>
    <property type="molecule type" value="Genomic_DNA"/>
</dbReference>
<name>A0A0J1BCM0_RHOIS</name>
<organism evidence="2 3">
    <name type="scientific">Rhodopirellula islandica</name>
    <dbReference type="NCBI Taxonomy" id="595434"/>
    <lineage>
        <taxon>Bacteria</taxon>
        <taxon>Pseudomonadati</taxon>
        <taxon>Planctomycetota</taxon>
        <taxon>Planctomycetia</taxon>
        <taxon>Pirellulales</taxon>
        <taxon>Pirellulaceae</taxon>
        <taxon>Rhodopirellula</taxon>
    </lineage>
</organism>
<sequence length="273" mass="29730">MLVTRLGKITVLAVAAGGPYVASETDWGRSAAGSVTNVFRGEGISGTGWGSGEAPIGGVTHSPDSDRYPVHSHHQVETLRGVSSQRYRYEPEIAKKLGAIPATDETPSLAGNNVADLREVLRFDLTTQAVLNRFSRVSTVLADLQLEGLRVPIVTGTQTTDLAGTLTYYFDRSGSVQRISLHGFTGDPSRLVTTIQSHYGLAREPTLEAGVFTKRWNGAPVHFLRLTHAPVVFSDAVHQKYTVFLELNQPNLAYGISDEAKRIVVTDQWTGRW</sequence>
<dbReference type="OrthoDB" id="258357at2"/>
<gene>
    <name evidence="2" type="ORF">RISK_003894</name>
</gene>
<evidence type="ECO:0000313" key="2">
    <source>
        <dbReference type="EMBL" id="KLU04308.1"/>
    </source>
</evidence>
<feature type="domain" description="DUF6690" evidence="1">
    <location>
        <begin position="4"/>
        <end position="273"/>
    </location>
</feature>
<dbReference type="RefSeq" id="WP_047815233.1">
    <property type="nucleotide sequence ID" value="NZ_LECT01000029.1"/>
</dbReference>
<protein>
    <submittedName>
        <fullName evidence="2">Signal peptide protein</fullName>
    </submittedName>
</protein>